<keyword evidence="3" id="KW-1185">Reference proteome</keyword>
<evidence type="ECO:0000256" key="1">
    <source>
        <dbReference type="SAM" id="MobiDB-lite"/>
    </source>
</evidence>
<dbReference type="Proteomes" id="UP001303115">
    <property type="component" value="Unassembled WGS sequence"/>
</dbReference>
<comment type="caution">
    <text evidence="2">The sequence shown here is derived from an EMBL/GenBank/DDBJ whole genome shotgun (WGS) entry which is preliminary data.</text>
</comment>
<evidence type="ECO:0000313" key="2">
    <source>
        <dbReference type="EMBL" id="KAK4031199.1"/>
    </source>
</evidence>
<protein>
    <submittedName>
        <fullName evidence="2">Uncharacterized protein</fullName>
    </submittedName>
</protein>
<sequence>MRQRKSGRKAPGTGSSPALLSSNGNWVSADICGCTDGKVKGAAHVALVTSDWSGGTRFFEKDLFQSMNEHTYNEKTSEVRFKSRIILKIYDAIKCHESIIVANPENFFEQGNNDIFSTVLYYGERTLRTVEPQCIGGMDGIGPKKLSKVRDICVVKLQFANGKPVYRTFINLGATTKVMPIRLGRSREIVAYRPPQLDEVGVPVTEFRW</sequence>
<name>A0AAN6SKP4_9PEZI</name>
<dbReference type="EMBL" id="MU854998">
    <property type="protein sequence ID" value="KAK4031199.1"/>
    <property type="molecule type" value="Genomic_DNA"/>
</dbReference>
<feature type="region of interest" description="Disordered" evidence="1">
    <location>
        <begin position="1"/>
        <end position="21"/>
    </location>
</feature>
<evidence type="ECO:0000313" key="3">
    <source>
        <dbReference type="Proteomes" id="UP001303115"/>
    </source>
</evidence>
<organism evidence="2 3">
    <name type="scientific">Parachaetomium inaequale</name>
    <dbReference type="NCBI Taxonomy" id="2588326"/>
    <lineage>
        <taxon>Eukaryota</taxon>
        <taxon>Fungi</taxon>
        <taxon>Dikarya</taxon>
        <taxon>Ascomycota</taxon>
        <taxon>Pezizomycotina</taxon>
        <taxon>Sordariomycetes</taxon>
        <taxon>Sordariomycetidae</taxon>
        <taxon>Sordariales</taxon>
        <taxon>Chaetomiaceae</taxon>
        <taxon>Parachaetomium</taxon>
    </lineage>
</organism>
<accession>A0AAN6SKP4</accession>
<proteinExistence type="predicted"/>
<reference evidence="3" key="1">
    <citation type="journal article" date="2023" name="Mol. Phylogenet. Evol.">
        <title>Genome-scale phylogeny and comparative genomics of the fungal order Sordariales.</title>
        <authorList>
            <person name="Hensen N."/>
            <person name="Bonometti L."/>
            <person name="Westerberg I."/>
            <person name="Brannstrom I.O."/>
            <person name="Guillou S."/>
            <person name="Cros-Aarteil S."/>
            <person name="Calhoun S."/>
            <person name="Haridas S."/>
            <person name="Kuo A."/>
            <person name="Mondo S."/>
            <person name="Pangilinan J."/>
            <person name="Riley R."/>
            <person name="LaButti K."/>
            <person name="Andreopoulos B."/>
            <person name="Lipzen A."/>
            <person name="Chen C."/>
            <person name="Yan M."/>
            <person name="Daum C."/>
            <person name="Ng V."/>
            <person name="Clum A."/>
            <person name="Steindorff A."/>
            <person name="Ohm R.A."/>
            <person name="Martin F."/>
            <person name="Silar P."/>
            <person name="Natvig D.O."/>
            <person name="Lalanne C."/>
            <person name="Gautier V."/>
            <person name="Ament-Velasquez S.L."/>
            <person name="Kruys A."/>
            <person name="Hutchinson M.I."/>
            <person name="Powell A.J."/>
            <person name="Barry K."/>
            <person name="Miller A.N."/>
            <person name="Grigoriev I.V."/>
            <person name="Debuchy R."/>
            <person name="Gladieux P."/>
            <person name="Hiltunen Thoren M."/>
            <person name="Johannesson H."/>
        </authorList>
    </citation>
    <scope>NUCLEOTIDE SEQUENCE [LARGE SCALE GENOMIC DNA]</scope>
    <source>
        <strain evidence="3">CBS 284.82</strain>
    </source>
</reference>
<dbReference type="AlphaFoldDB" id="A0AAN6SKP4"/>
<gene>
    <name evidence="2" type="ORF">C8A01DRAFT_21549</name>
</gene>